<keyword evidence="3 10" id="KW-0812">Transmembrane</keyword>
<evidence type="ECO:0000256" key="5">
    <source>
        <dbReference type="ARBA" id="ARBA00022989"/>
    </source>
</evidence>
<dbReference type="PRINTS" id="PR00245">
    <property type="entry name" value="OLFACTORYR"/>
</dbReference>
<evidence type="ECO:0000256" key="10">
    <source>
        <dbReference type="RuleBase" id="RU000688"/>
    </source>
</evidence>
<dbReference type="EMBL" id="WNTK01000009">
    <property type="protein sequence ID" value="KAG9478303.1"/>
    <property type="molecule type" value="Genomic_DNA"/>
</dbReference>
<dbReference type="GO" id="GO:0004984">
    <property type="term" value="F:olfactory receptor activity"/>
    <property type="evidence" value="ECO:0007669"/>
    <property type="project" value="InterPro"/>
</dbReference>
<accession>A0A8J6F012</accession>
<dbReference type="Pfam" id="PF13853">
    <property type="entry name" value="7tm_4"/>
    <property type="match status" value="1"/>
</dbReference>
<dbReference type="CDD" id="cd13954">
    <property type="entry name" value="7tmA_OR"/>
    <property type="match status" value="1"/>
</dbReference>
<sequence length="314" mass="35880">MEDKNQTWMDLLTMKGISDVPQLQTPIFLLVLVIYLAILSANSVILLLISNNQQLQTPMYYFLSHLSIMDICYSTVTMHKTLAMYITGDTSVSFSACIAQMYFYVALLCCEFLLLTAMSYDRYVAVCNPLRYVTIMNGKVCSLLASVSWLFGFSGAVPALIVVYDIHCFRSNEINHFFCELLVIMKLFCYNVSKMENLLFAESVFVGFLPLILTFTPYFFIIRTILRIPSSTGRRKTFLTCSSHIIVVALLYLTIFCVYMSPTSSFSLESEKLFTLFYTALTPMLNPLIYSLKNQDVKMAFKRLINKNNKKALL</sequence>
<evidence type="ECO:0000313" key="13">
    <source>
        <dbReference type="EMBL" id="KAG9478303.1"/>
    </source>
</evidence>
<dbReference type="GO" id="GO:0005886">
    <property type="term" value="C:plasma membrane"/>
    <property type="evidence" value="ECO:0007669"/>
    <property type="project" value="UniProtKB-SubCell"/>
</dbReference>
<evidence type="ECO:0000256" key="3">
    <source>
        <dbReference type="ARBA" id="ARBA00022692"/>
    </source>
</evidence>
<reference evidence="13" key="1">
    <citation type="thesis" date="2020" institute="ProQuest LLC" country="789 East Eisenhower Parkway, Ann Arbor, MI, USA">
        <title>Comparative Genomics and Chromosome Evolution.</title>
        <authorList>
            <person name="Mudd A.B."/>
        </authorList>
    </citation>
    <scope>NUCLEOTIDE SEQUENCE</scope>
    <source>
        <strain evidence="13">HN-11 Male</strain>
        <tissue evidence="13">Kidney and liver</tissue>
    </source>
</reference>
<evidence type="ECO:0000256" key="6">
    <source>
        <dbReference type="ARBA" id="ARBA00023040"/>
    </source>
</evidence>
<keyword evidence="4 11" id="KW-0552">Olfaction</keyword>
<comment type="subcellular location">
    <subcellularLocation>
        <location evidence="1 11">Cell membrane</location>
        <topology evidence="1 11">Multi-pass membrane protein</topology>
    </subcellularLocation>
</comment>
<feature type="transmembrane region" description="Helical" evidence="11">
    <location>
        <begin position="205"/>
        <end position="226"/>
    </location>
</feature>
<dbReference type="Gene3D" id="1.20.1070.10">
    <property type="entry name" value="Rhodopsin 7-helix transmembrane proteins"/>
    <property type="match status" value="1"/>
</dbReference>
<keyword evidence="9 10" id="KW-0807">Transducer</keyword>
<dbReference type="Proteomes" id="UP000770717">
    <property type="component" value="Unassembled WGS sequence"/>
</dbReference>
<evidence type="ECO:0000256" key="1">
    <source>
        <dbReference type="ARBA" id="ARBA00004651"/>
    </source>
</evidence>
<dbReference type="AlphaFoldDB" id="A0A8J6F012"/>
<keyword evidence="11" id="KW-0716">Sensory transduction</keyword>
<organism evidence="13 14">
    <name type="scientific">Eleutherodactylus coqui</name>
    <name type="common">Puerto Rican coqui</name>
    <dbReference type="NCBI Taxonomy" id="57060"/>
    <lineage>
        <taxon>Eukaryota</taxon>
        <taxon>Metazoa</taxon>
        <taxon>Chordata</taxon>
        <taxon>Craniata</taxon>
        <taxon>Vertebrata</taxon>
        <taxon>Euteleostomi</taxon>
        <taxon>Amphibia</taxon>
        <taxon>Batrachia</taxon>
        <taxon>Anura</taxon>
        <taxon>Neobatrachia</taxon>
        <taxon>Hyloidea</taxon>
        <taxon>Eleutherodactylidae</taxon>
        <taxon>Eleutherodactylinae</taxon>
        <taxon>Eleutherodactylus</taxon>
        <taxon>Eleutherodactylus</taxon>
    </lineage>
</organism>
<feature type="transmembrane region" description="Helical" evidence="11">
    <location>
        <begin position="238"/>
        <end position="261"/>
    </location>
</feature>
<dbReference type="InterPro" id="IPR050516">
    <property type="entry name" value="Olfactory_GPCR"/>
</dbReference>
<dbReference type="PANTHER" id="PTHR26452">
    <property type="entry name" value="OLFACTORY RECEPTOR"/>
    <property type="match status" value="1"/>
</dbReference>
<dbReference type="GO" id="GO:0004930">
    <property type="term" value="F:G protein-coupled receptor activity"/>
    <property type="evidence" value="ECO:0007669"/>
    <property type="project" value="UniProtKB-KW"/>
</dbReference>
<keyword evidence="14" id="KW-1185">Reference proteome</keyword>
<dbReference type="InterPro" id="IPR017452">
    <property type="entry name" value="GPCR_Rhodpsn_7TM"/>
</dbReference>
<keyword evidence="7 11" id="KW-0472">Membrane</keyword>
<dbReference type="PRINTS" id="PR00237">
    <property type="entry name" value="GPCRRHODOPSN"/>
</dbReference>
<feature type="transmembrane region" description="Helical" evidence="11">
    <location>
        <begin position="101"/>
        <end position="120"/>
    </location>
</feature>
<comment type="caution">
    <text evidence="13">The sequence shown here is derived from an EMBL/GenBank/DDBJ whole genome shotgun (WGS) entry which is preliminary data.</text>
</comment>
<feature type="transmembrane region" description="Helical" evidence="11">
    <location>
        <begin position="27"/>
        <end position="49"/>
    </location>
</feature>
<evidence type="ECO:0000256" key="4">
    <source>
        <dbReference type="ARBA" id="ARBA00022725"/>
    </source>
</evidence>
<name>A0A8J6F012_ELECQ</name>
<keyword evidence="6 10" id="KW-0297">G-protein coupled receptor</keyword>
<dbReference type="SUPFAM" id="SSF81321">
    <property type="entry name" value="Family A G protein-coupled receptor-like"/>
    <property type="match status" value="1"/>
</dbReference>
<evidence type="ECO:0000256" key="7">
    <source>
        <dbReference type="ARBA" id="ARBA00023136"/>
    </source>
</evidence>
<evidence type="ECO:0000259" key="12">
    <source>
        <dbReference type="PROSITE" id="PS50262"/>
    </source>
</evidence>
<keyword evidence="2 11" id="KW-1003">Cell membrane</keyword>
<evidence type="ECO:0000256" key="2">
    <source>
        <dbReference type="ARBA" id="ARBA00022475"/>
    </source>
</evidence>
<keyword evidence="8 10" id="KW-0675">Receptor</keyword>
<evidence type="ECO:0000256" key="11">
    <source>
        <dbReference type="RuleBase" id="RU363047"/>
    </source>
</evidence>
<protein>
    <recommendedName>
        <fullName evidence="11">Olfactory receptor</fullName>
    </recommendedName>
</protein>
<evidence type="ECO:0000256" key="9">
    <source>
        <dbReference type="ARBA" id="ARBA00023224"/>
    </source>
</evidence>
<gene>
    <name evidence="13" type="ORF">GDO78_013350</name>
</gene>
<dbReference type="InterPro" id="IPR000725">
    <property type="entry name" value="Olfact_rcpt"/>
</dbReference>
<comment type="similarity">
    <text evidence="10">Belongs to the G-protein coupled receptor 1 family.</text>
</comment>
<proteinExistence type="inferred from homology"/>
<feature type="transmembrane region" description="Helical" evidence="11">
    <location>
        <begin position="140"/>
        <end position="164"/>
    </location>
</feature>
<dbReference type="FunFam" id="1.20.1070.10:FF:000268">
    <property type="entry name" value="Putative olfactory receptor 2I1"/>
    <property type="match status" value="1"/>
</dbReference>
<dbReference type="InterPro" id="IPR000276">
    <property type="entry name" value="GPCR_Rhodpsn"/>
</dbReference>
<dbReference type="OrthoDB" id="5967130at2759"/>
<evidence type="ECO:0000256" key="8">
    <source>
        <dbReference type="ARBA" id="ARBA00023170"/>
    </source>
</evidence>
<dbReference type="PROSITE" id="PS00237">
    <property type="entry name" value="G_PROTEIN_RECEP_F1_1"/>
    <property type="match status" value="1"/>
</dbReference>
<feature type="transmembrane region" description="Helical" evidence="11">
    <location>
        <begin position="273"/>
        <end position="292"/>
    </location>
</feature>
<evidence type="ECO:0000313" key="14">
    <source>
        <dbReference type="Proteomes" id="UP000770717"/>
    </source>
</evidence>
<feature type="domain" description="G-protein coupled receptors family 1 profile" evidence="12">
    <location>
        <begin position="41"/>
        <end position="290"/>
    </location>
</feature>
<keyword evidence="5 11" id="KW-1133">Transmembrane helix</keyword>
<dbReference type="PROSITE" id="PS50262">
    <property type="entry name" value="G_PROTEIN_RECEP_F1_2"/>
    <property type="match status" value="1"/>
</dbReference>